<dbReference type="EMBL" id="JAKJXO020000017">
    <property type="protein sequence ID" value="KAL1594541.1"/>
    <property type="molecule type" value="Genomic_DNA"/>
</dbReference>
<proteinExistence type="predicted"/>
<dbReference type="Proteomes" id="UP001521785">
    <property type="component" value="Unassembled WGS sequence"/>
</dbReference>
<keyword evidence="2" id="KW-1185">Reference proteome</keyword>
<evidence type="ECO:0000313" key="1">
    <source>
        <dbReference type="EMBL" id="KAL1594541.1"/>
    </source>
</evidence>
<evidence type="ECO:0000313" key="2">
    <source>
        <dbReference type="Proteomes" id="UP001521785"/>
    </source>
</evidence>
<name>A0ABR3QQW4_9PLEO</name>
<gene>
    <name evidence="1" type="ORF">SLS60_010301</name>
</gene>
<comment type="caution">
    <text evidence="1">The sequence shown here is derived from an EMBL/GenBank/DDBJ whole genome shotgun (WGS) entry which is preliminary data.</text>
</comment>
<protein>
    <submittedName>
        <fullName evidence="1">Uncharacterized protein</fullName>
    </submittedName>
</protein>
<accession>A0ABR3QQW4</accession>
<organism evidence="1 2">
    <name type="scientific">Paraconiothyrium brasiliense</name>
    <dbReference type="NCBI Taxonomy" id="300254"/>
    <lineage>
        <taxon>Eukaryota</taxon>
        <taxon>Fungi</taxon>
        <taxon>Dikarya</taxon>
        <taxon>Ascomycota</taxon>
        <taxon>Pezizomycotina</taxon>
        <taxon>Dothideomycetes</taxon>
        <taxon>Pleosporomycetidae</taxon>
        <taxon>Pleosporales</taxon>
        <taxon>Massarineae</taxon>
        <taxon>Didymosphaeriaceae</taxon>
        <taxon>Paraconiothyrium</taxon>
    </lineage>
</organism>
<sequence length="561" mass="62508">MAVTRAVIPLSFQGPKQRSKCFIMTTASFCKLITSSDISIGSTIKQMAHGLPSPLGNRQGTDAIEGPEAPFMPTTLKLMVNILSEVKLLESGQNQEFWASVEIEGVLHNRRELADSTIDVVFIVDNGYYVSKDCLTRALEAATGALHQLDRGDRVALYTTHCTHGSIASTVPDRLLPLRPVCSDTEEVFRDLTLDIGKYGTQEWIPPRPTPPMTNVILAIAKSLETESPKHQRCHMILLSPVFDALHSVSDTFPNLHVHQINSAVLPFVPNEEDRETECQKTCCKNVFVSNWTHYQSIPGRIKQIILQARSEGPVGRITDIHVDLRPKSGCEVLEIEGPTALGALRSGQAFCILVRLRVSPEDTHELCGSSLDPLLEYSLNATTLRQEMYLADKLGADLAHLLSVQVFHKNTLNAPGTWSYVEAPLVAITKLGRLAPPRNFRVDVHRRRIFHILKKLNNGASKMEVEKLANSMADESEDLKQVIQRMAKEIHWHHAVLEYETSSRQKLPLCNGPIGKDTIHQRNEHEANPSITEMASAEHHEHIQAILDAKMNKRKGMAVM</sequence>
<reference evidence="1 2" key="1">
    <citation type="submission" date="2024-02" db="EMBL/GenBank/DDBJ databases">
        <title>De novo assembly and annotation of 12 fungi associated with fruit tree decline syndrome in Ontario, Canada.</title>
        <authorList>
            <person name="Sulman M."/>
            <person name="Ellouze W."/>
            <person name="Ilyukhin E."/>
        </authorList>
    </citation>
    <scope>NUCLEOTIDE SEQUENCE [LARGE SCALE GENOMIC DNA]</scope>
    <source>
        <strain evidence="1 2">M42-189</strain>
    </source>
</reference>